<organism evidence="1 2">
    <name type="scientific">Macroventuria anomochaeta</name>
    <dbReference type="NCBI Taxonomy" id="301207"/>
    <lineage>
        <taxon>Eukaryota</taxon>
        <taxon>Fungi</taxon>
        <taxon>Dikarya</taxon>
        <taxon>Ascomycota</taxon>
        <taxon>Pezizomycotina</taxon>
        <taxon>Dothideomycetes</taxon>
        <taxon>Pleosporomycetidae</taxon>
        <taxon>Pleosporales</taxon>
        <taxon>Pleosporineae</taxon>
        <taxon>Didymellaceae</taxon>
        <taxon>Macroventuria</taxon>
    </lineage>
</organism>
<comment type="caution">
    <text evidence="1">The sequence shown here is derived from an EMBL/GenBank/DDBJ whole genome shotgun (WGS) entry which is preliminary data.</text>
</comment>
<accession>A0ACB6S1P2</accession>
<dbReference type="EMBL" id="MU006718">
    <property type="protein sequence ID" value="KAF2627052.1"/>
    <property type="molecule type" value="Genomic_DNA"/>
</dbReference>
<keyword evidence="2" id="KW-1185">Reference proteome</keyword>
<gene>
    <name evidence="1" type="ORF">BU25DRAFT_342182</name>
</gene>
<protein>
    <submittedName>
        <fullName evidence="1">Uncharacterized protein</fullName>
    </submittedName>
</protein>
<dbReference type="Proteomes" id="UP000799754">
    <property type="component" value="Unassembled WGS sequence"/>
</dbReference>
<name>A0ACB6S1P2_9PLEO</name>
<evidence type="ECO:0000313" key="1">
    <source>
        <dbReference type="EMBL" id="KAF2627052.1"/>
    </source>
</evidence>
<reference evidence="1" key="1">
    <citation type="journal article" date="2020" name="Stud. Mycol.">
        <title>101 Dothideomycetes genomes: a test case for predicting lifestyles and emergence of pathogens.</title>
        <authorList>
            <person name="Haridas S."/>
            <person name="Albert R."/>
            <person name="Binder M."/>
            <person name="Bloem J."/>
            <person name="Labutti K."/>
            <person name="Salamov A."/>
            <person name="Andreopoulos B."/>
            <person name="Baker S."/>
            <person name="Barry K."/>
            <person name="Bills G."/>
            <person name="Bluhm B."/>
            <person name="Cannon C."/>
            <person name="Castanera R."/>
            <person name="Culley D."/>
            <person name="Daum C."/>
            <person name="Ezra D."/>
            <person name="Gonzalez J."/>
            <person name="Henrissat B."/>
            <person name="Kuo A."/>
            <person name="Liang C."/>
            <person name="Lipzen A."/>
            <person name="Lutzoni F."/>
            <person name="Magnuson J."/>
            <person name="Mondo S."/>
            <person name="Nolan M."/>
            <person name="Ohm R."/>
            <person name="Pangilinan J."/>
            <person name="Park H.-J."/>
            <person name="Ramirez L."/>
            <person name="Alfaro M."/>
            <person name="Sun H."/>
            <person name="Tritt A."/>
            <person name="Yoshinaga Y."/>
            <person name="Zwiers L.-H."/>
            <person name="Turgeon B."/>
            <person name="Goodwin S."/>
            <person name="Spatafora J."/>
            <person name="Crous P."/>
            <person name="Grigoriev I."/>
        </authorList>
    </citation>
    <scope>NUCLEOTIDE SEQUENCE</scope>
    <source>
        <strain evidence="1">CBS 525.71</strain>
    </source>
</reference>
<evidence type="ECO:0000313" key="2">
    <source>
        <dbReference type="Proteomes" id="UP000799754"/>
    </source>
</evidence>
<proteinExistence type="predicted"/>
<sequence length="203" mass="22781">MHIQRVTVSAYTLYLNEKQLPCAGRIDPRTVVIAAMVHELGALKYTEGIAENNKNSGPRRPDSPDTVQHKQHELLFDFLRRLDCPPDVAGPAALIASLVSIWREFRDKEKIQGHCEAYPALKFVQDADRLDDLGRVGIAKLVAERKGTILELVNRIDKSLAYCVDLMKTKVGRKEAEKRRAQMLEFREGLVGQTDCSVGLKAD</sequence>